<accession>A0ABR4DHW7</accession>
<dbReference type="GeneID" id="98123038"/>
<feature type="domain" description="BHLH" evidence="2">
    <location>
        <begin position="124"/>
        <end position="174"/>
    </location>
</feature>
<evidence type="ECO:0000256" key="1">
    <source>
        <dbReference type="SAM" id="MobiDB-lite"/>
    </source>
</evidence>
<protein>
    <recommendedName>
        <fullName evidence="2">BHLH domain-containing protein</fullName>
    </recommendedName>
</protein>
<sequence length="351" mass="36387">MPRTTASLPTPAPSTDIQGREGPSMDSMQLAFELPPPAVAGDAPSDNAVESRRRSSAAHPAKDPFFALPPPPTRSRRIIQMKPQTDPAPKPPAGASKGTAASSVSAGTKRKHPSAASAASKKVARKTAHSLIERRRRSKMNDEFAVLKSLIPACTGDMHKLAVLQASIEYIRYLEDCVAKLKEQCAAGAPGDAEMHKPGATCTPTPAHSPAVMASSMSNAPSPAFVPLLDGRARQPSASPAMLPLASHARHPSSSSAAAPTEYYHVAGSGGYITSASTSPSFGALGSADAPLPYLAYGPALTSPALVPRRDVVDDQEATAALLMLNQMDRRASAGAAAPPRGISVKDLLSN</sequence>
<dbReference type="PANTHER" id="PTHR46266">
    <property type="entry name" value="TRANSCRIPTION FACTOR TT8"/>
    <property type="match status" value="1"/>
</dbReference>
<dbReference type="PROSITE" id="PS50888">
    <property type="entry name" value="BHLH"/>
    <property type="match status" value="1"/>
</dbReference>
<dbReference type="SMART" id="SM00353">
    <property type="entry name" value="HLH"/>
    <property type="match status" value="1"/>
</dbReference>
<dbReference type="PANTHER" id="PTHR46266:SF4">
    <property type="entry name" value="TRANSCRIPTION FACTOR TT8"/>
    <property type="match status" value="1"/>
</dbReference>
<dbReference type="EMBL" id="JAZGUE010000002">
    <property type="protein sequence ID" value="KAL2269971.1"/>
    <property type="molecule type" value="Genomic_DNA"/>
</dbReference>
<gene>
    <name evidence="3" type="ORF">VTJ83DRAFT_2155</name>
</gene>
<feature type="compositionally biased region" description="Low complexity" evidence="1">
    <location>
        <begin position="93"/>
        <end position="107"/>
    </location>
</feature>
<dbReference type="Proteomes" id="UP001600064">
    <property type="component" value="Unassembled WGS sequence"/>
</dbReference>
<proteinExistence type="predicted"/>
<reference evidence="3 4" key="1">
    <citation type="journal article" date="2024" name="Commun. Biol.">
        <title>Comparative genomic analysis of thermophilic fungi reveals convergent evolutionary adaptations and gene losses.</title>
        <authorList>
            <person name="Steindorff A.S."/>
            <person name="Aguilar-Pontes M.V."/>
            <person name="Robinson A.J."/>
            <person name="Andreopoulos B."/>
            <person name="LaButti K."/>
            <person name="Kuo A."/>
            <person name="Mondo S."/>
            <person name="Riley R."/>
            <person name="Otillar R."/>
            <person name="Haridas S."/>
            <person name="Lipzen A."/>
            <person name="Grimwood J."/>
            <person name="Schmutz J."/>
            <person name="Clum A."/>
            <person name="Reid I.D."/>
            <person name="Moisan M.C."/>
            <person name="Butler G."/>
            <person name="Nguyen T.T.M."/>
            <person name="Dewar K."/>
            <person name="Conant G."/>
            <person name="Drula E."/>
            <person name="Henrissat B."/>
            <person name="Hansel C."/>
            <person name="Singer S."/>
            <person name="Hutchinson M.I."/>
            <person name="de Vries R.P."/>
            <person name="Natvig D.O."/>
            <person name="Powell A.J."/>
            <person name="Tsang A."/>
            <person name="Grigoriev I.V."/>
        </authorList>
    </citation>
    <scope>NUCLEOTIDE SEQUENCE [LARGE SCALE GENOMIC DNA]</scope>
    <source>
        <strain evidence="3 4">ATCC 22073</strain>
    </source>
</reference>
<name>A0ABR4DHW7_9PEZI</name>
<comment type="caution">
    <text evidence="3">The sequence shown here is derived from an EMBL/GenBank/DDBJ whole genome shotgun (WGS) entry which is preliminary data.</text>
</comment>
<evidence type="ECO:0000313" key="3">
    <source>
        <dbReference type="EMBL" id="KAL2269971.1"/>
    </source>
</evidence>
<feature type="compositionally biased region" description="Basic residues" evidence="1">
    <location>
        <begin position="122"/>
        <end position="136"/>
    </location>
</feature>
<dbReference type="RefSeq" id="XP_070868695.1">
    <property type="nucleotide sequence ID" value="XM_071008394.1"/>
</dbReference>
<keyword evidence="4" id="KW-1185">Reference proteome</keyword>
<dbReference type="SUPFAM" id="SSF47459">
    <property type="entry name" value="HLH, helix-loop-helix DNA-binding domain"/>
    <property type="match status" value="1"/>
</dbReference>
<dbReference type="InterPro" id="IPR011598">
    <property type="entry name" value="bHLH_dom"/>
</dbReference>
<evidence type="ECO:0000259" key="2">
    <source>
        <dbReference type="PROSITE" id="PS50888"/>
    </source>
</evidence>
<dbReference type="Gene3D" id="4.10.280.10">
    <property type="entry name" value="Helix-loop-helix DNA-binding domain"/>
    <property type="match status" value="1"/>
</dbReference>
<dbReference type="InterPro" id="IPR036638">
    <property type="entry name" value="HLH_DNA-bd_sf"/>
</dbReference>
<organism evidence="3 4">
    <name type="scientific">Remersonia thermophila</name>
    <dbReference type="NCBI Taxonomy" id="72144"/>
    <lineage>
        <taxon>Eukaryota</taxon>
        <taxon>Fungi</taxon>
        <taxon>Dikarya</taxon>
        <taxon>Ascomycota</taxon>
        <taxon>Pezizomycotina</taxon>
        <taxon>Sordariomycetes</taxon>
        <taxon>Sordariomycetidae</taxon>
        <taxon>Sordariales</taxon>
        <taxon>Sordariales incertae sedis</taxon>
        <taxon>Remersonia</taxon>
    </lineage>
</organism>
<feature type="region of interest" description="Disordered" evidence="1">
    <location>
        <begin position="1"/>
        <end position="136"/>
    </location>
</feature>
<evidence type="ECO:0000313" key="4">
    <source>
        <dbReference type="Proteomes" id="UP001600064"/>
    </source>
</evidence>
<dbReference type="Pfam" id="PF00010">
    <property type="entry name" value="HLH"/>
    <property type="match status" value="1"/>
</dbReference>
<feature type="compositionally biased region" description="Low complexity" evidence="1">
    <location>
        <begin position="1"/>
        <end position="15"/>
    </location>
</feature>